<dbReference type="PANTHER" id="PTHR42718:SF9">
    <property type="entry name" value="MAJOR FACILITATOR SUPERFAMILY MULTIDRUG TRANSPORTER MFSC"/>
    <property type="match status" value="1"/>
</dbReference>
<keyword evidence="8" id="KW-0046">Antibiotic resistance</keyword>
<feature type="transmembrane region" description="Helical" evidence="10">
    <location>
        <begin position="381"/>
        <end position="400"/>
    </location>
</feature>
<evidence type="ECO:0000256" key="9">
    <source>
        <dbReference type="SAM" id="MobiDB-lite"/>
    </source>
</evidence>
<dbReference type="InterPro" id="IPR004638">
    <property type="entry name" value="EmrB-like"/>
</dbReference>
<keyword evidence="5 10" id="KW-0812">Transmembrane</keyword>
<keyword evidence="6 10" id="KW-1133">Transmembrane helix</keyword>
<evidence type="ECO:0000256" key="3">
    <source>
        <dbReference type="ARBA" id="ARBA00022448"/>
    </source>
</evidence>
<feature type="transmembrane region" description="Helical" evidence="10">
    <location>
        <begin position="66"/>
        <end position="85"/>
    </location>
</feature>
<feature type="transmembrane region" description="Helical" evidence="10">
    <location>
        <begin position="249"/>
        <end position="269"/>
    </location>
</feature>
<dbReference type="InterPro" id="IPR036259">
    <property type="entry name" value="MFS_trans_sf"/>
</dbReference>
<feature type="region of interest" description="Disordered" evidence="9">
    <location>
        <begin position="1"/>
        <end position="20"/>
    </location>
</feature>
<feature type="transmembrane region" description="Helical" evidence="10">
    <location>
        <begin position="226"/>
        <end position="243"/>
    </location>
</feature>
<keyword evidence="7 10" id="KW-0472">Membrane</keyword>
<dbReference type="PANTHER" id="PTHR42718">
    <property type="entry name" value="MAJOR FACILITATOR SUPERFAMILY MULTIDRUG TRANSPORTER MFSC"/>
    <property type="match status" value="1"/>
</dbReference>
<reference evidence="12 13" key="1">
    <citation type="submission" date="2016-10" db="EMBL/GenBank/DDBJ databases">
        <title>Genome sequence of Streptomyces gilvigriseus MUSC 26.</title>
        <authorList>
            <person name="Lee L.-H."/>
            <person name="Ser H.-L."/>
        </authorList>
    </citation>
    <scope>NUCLEOTIDE SEQUENCE [LARGE SCALE GENOMIC DNA]</scope>
    <source>
        <strain evidence="12 13">MUSC 26</strain>
    </source>
</reference>
<feature type="transmembrane region" description="Helical" evidence="10">
    <location>
        <begin position="290"/>
        <end position="315"/>
    </location>
</feature>
<evidence type="ECO:0000259" key="11">
    <source>
        <dbReference type="PROSITE" id="PS50850"/>
    </source>
</evidence>
<gene>
    <name evidence="12" type="ORF">BIV57_15325</name>
</gene>
<feature type="transmembrane region" description="Helical" evidence="10">
    <location>
        <begin position="122"/>
        <end position="144"/>
    </location>
</feature>
<evidence type="ECO:0000256" key="4">
    <source>
        <dbReference type="ARBA" id="ARBA00022475"/>
    </source>
</evidence>
<dbReference type="Pfam" id="PF07690">
    <property type="entry name" value="MFS_1"/>
    <property type="match status" value="1"/>
</dbReference>
<evidence type="ECO:0000256" key="7">
    <source>
        <dbReference type="ARBA" id="ARBA00023136"/>
    </source>
</evidence>
<dbReference type="Proteomes" id="UP000243342">
    <property type="component" value="Unassembled WGS sequence"/>
</dbReference>
<dbReference type="GO" id="GO:0005886">
    <property type="term" value="C:plasma membrane"/>
    <property type="evidence" value="ECO:0007669"/>
    <property type="project" value="UniProtKB-SubCell"/>
</dbReference>
<keyword evidence="13" id="KW-1185">Reference proteome</keyword>
<evidence type="ECO:0000256" key="8">
    <source>
        <dbReference type="ARBA" id="ARBA00023251"/>
    </source>
</evidence>
<evidence type="ECO:0000313" key="13">
    <source>
        <dbReference type="Proteomes" id="UP000243342"/>
    </source>
</evidence>
<feature type="transmembrane region" description="Helical" evidence="10">
    <location>
        <begin position="327"/>
        <end position="344"/>
    </location>
</feature>
<feature type="domain" description="Major facilitator superfamily (MFS) profile" evidence="11">
    <location>
        <begin position="31"/>
        <end position="486"/>
    </location>
</feature>
<comment type="subcellular location">
    <subcellularLocation>
        <location evidence="1">Cell membrane</location>
        <topology evidence="1">Multi-pass membrane protein</topology>
    </subcellularLocation>
</comment>
<dbReference type="GO" id="GO:0046677">
    <property type="term" value="P:response to antibiotic"/>
    <property type="evidence" value="ECO:0007669"/>
    <property type="project" value="UniProtKB-KW"/>
</dbReference>
<feature type="transmembrane region" description="Helical" evidence="10">
    <location>
        <begin position="463"/>
        <end position="481"/>
    </location>
</feature>
<evidence type="ECO:0000313" key="12">
    <source>
        <dbReference type="EMBL" id="OIV36623.1"/>
    </source>
</evidence>
<dbReference type="Gene3D" id="1.20.1250.20">
    <property type="entry name" value="MFS general substrate transporter like domains"/>
    <property type="match status" value="1"/>
</dbReference>
<evidence type="ECO:0000256" key="1">
    <source>
        <dbReference type="ARBA" id="ARBA00004651"/>
    </source>
</evidence>
<dbReference type="RefSeq" id="WP_071657427.1">
    <property type="nucleotide sequence ID" value="NZ_MLCF01000083.1"/>
</dbReference>
<dbReference type="InterPro" id="IPR020846">
    <property type="entry name" value="MFS_dom"/>
</dbReference>
<keyword evidence="4" id="KW-1003">Cell membrane</keyword>
<accession>A0A1J7BD67</accession>
<dbReference type="OrthoDB" id="9812221at2"/>
<feature type="transmembrane region" description="Helical" evidence="10">
    <location>
        <begin position="421"/>
        <end position="443"/>
    </location>
</feature>
<sequence>MSTASASAAPTSSAPAGGAPAAAPAPRTGAVLAVVVTAGLMAILDATIVTVALHPLSAVFHTGLATIQWVTSAYTLALAAVVPTAPWAMGRFGAKRTYLTAIGLFTAGSVLAALSWSVGAMIAFRAVQGLGGGLLMPVGMAMVLRTADRSRLGRSMAVLGLPVLIGPVAGPTLGGWLLDSLSWHWIYLVNLPIGAAALALGAWLLRRDAPSAAERRTVPRLDVPGLLTLSPGLALLIYGLATGGSHGDLAAPAALIPALVGLALVALFVRRALTTAHPLVQLRLFGNRTFAAGAAVLIVFAMGYFGSMLLNPVYYQTVRGLTPTQNGLLGIPFAVVVGTTMQIATRRVDKVSPRAMIAGGSVLAVTGMLLFTAQLGAYTPYWRLVGALLVTGVGVAMVLMPAQTTATRGLAQEDVASGSTLLNIVSQTGMTLGAALMSVLLGVNGGTDLAAGPVAAARGFAHTYWWAAGLLALAAVPALLLPGRKRTER</sequence>
<evidence type="ECO:0000256" key="5">
    <source>
        <dbReference type="ARBA" id="ARBA00022692"/>
    </source>
</evidence>
<feature type="transmembrane region" description="Helical" evidence="10">
    <location>
        <begin position="184"/>
        <end position="205"/>
    </location>
</feature>
<dbReference type="InterPro" id="IPR011701">
    <property type="entry name" value="MFS"/>
</dbReference>
<dbReference type="GO" id="GO:0022857">
    <property type="term" value="F:transmembrane transporter activity"/>
    <property type="evidence" value="ECO:0007669"/>
    <property type="project" value="InterPro"/>
</dbReference>
<dbReference type="PROSITE" id="PS50850">
    <property type="entry name" value="MFS"/>
    <property type="match status" value="1"/>
</dbReference>
<dbReference type="AlphaFoldDB" id="A0A1J7BD67"/>
<evidence type="ECO:0000256" key="2">
    <source>
        <dbReference type="ARBA" id="ARBA00008537"/>
    </source>
</evidence>
<name>A0A1J7BD67_9ACTN</name>
<feature type="transmembrane region" description="Helical" evidence="10">
    <location>
        <begin position="356"/>
        <end position="375"/>
    </location>
</feature>
<evidence type="ECO:0000256" key="6">
    <source>
        <dbReference type="ARBA" id="ARBA00022989"/>
    </source>
</evidence>
<dbReference type="CDD" id="cd17503">
    <property type="entry name" value="MFS_LmrB_MDR_like"/>
    <property type="match status" value="1"/>
</dbReference>
<dbReference type="STRING" id="1428644.BIV57_15325"/>
<dbReference type="SUPFAM" id="SSF103473">
    <property type="entry name" value="MFS general substrate transporter"/>
    <property type="match status" value="1"/>
</dbReference>
<proteinExistence type="inferred from homology"/>
<dbReference type="NCBIfam" id="TIGR00711">
    <property type="entry name" value="efflux_EmrB"/>
    <property type="match status" value="1"/>
</dbReference>
<comment type="similarity">
    <text evidence="2">Belongs to the major facilitator superfamily. EmrB family.</text>
</comment>
<protein>
    <submittedName>
        <fullName evidence="12">MFS transporter</fullName>
    </submittedName>
</protein>
<dbReference type="Gene3D" id="1.20.1720.10">
    <property type="entry name" value="Multidrug resistance protein D"/>
    <property type="match status" value="1"/>
</dbReference>
<keyword evidence="3" id="KW-0813">Transport</keyword>
<feature type="transmembrane region" description="Helical" evidence="10">
    <location>
        <begin position="30"/>
        <end position="54"/>
    </location>
</feature>
<feature type="transmembrane region" description="Helical" evidence="10">
    <location>
        <begin position="156"/>
        <end position="178"/>
    </location>
</feature>
<dbReference type="EMBL" id="MLCF01000083">
    <property type="protein sequence ID" value="OIV36623.1"/>
    <property type="molecule type" value="Genomic_DNA"/>
</dbReference>
<comment type="caution">
    <text evidence="12">The sequence shown here is derived from an EMBL/GenBank/DDBJ whole genome shotgun (WGS) entry which is preliminary data.</text>
</comment>
<organism evidence="12 13">
    <name type="scientific">Mangrovactinospora gilvigrisea</name>
    <dbReference type="NCBI Taxonomy" id="1428644"/>
    <lineage>
        <taxon>Bacteria</taxon>
        <taxon>Bacillati</taxon>
        <taxon>Actinomycetota</taxon>
        <taxon>Actinomycetes</taxon>
        <taxon>Kitasatosporales</taxon>
        <taxon>Streptomycetaceae</taxon>
        <taxon>Mangrovactinospora</taxon>
    </lineage>
</organism>
<feature type="transmembrane region" description="Helical" evidence="10">
    <location>
        <begin position="97"/>
        <end position="116"/>
    </location>
</feature>
<evidence type="ECO:0000256" key="10">
    <source>
        <dbReference type="SAM" id="Phobius"/>
    </source>
</evidence>